<accession>A0ABQ7LXU2</accession>
<evidence type="ECO:0000313" key="1">
    <source>
        <dbReference type="EMBL" id="KAG5391381.1"/>
    </source>
</evidence>
<protein>
    <submittedName>
        <fullName evidence="1">Uncharacterized protein</fullName>
    </submittedName>
</protein>
<evidence type="ECO:0000313" key="2">
    <source>
        <dbReference type="Proteomes" id="UP000823674"/>
    </source>
</evidence>
<sequence>IKSYTAQCCVLILKSVPYTIKTGLAHQPSEKYRADSLVRTASLLLLPQKLISCGIQDNVDNFKRKLSEQEFKCHRKEDAKGGSKARTVRSCIVAVAEEQCKCRRKRQGTKQERNQSLTLFPSSQSLSKDVASLFEISLLPRHKSWPKKIWALNKI</sequence>
<gene>
    <name evidence="1" type="primary">A06p001620.1_BraROA</name>
    <name evidence="1" type="ORF">IGI04_021344</name>
</gene>
<organism evidence="1 2">
    <name type="scientific">Brassica rapa subsp. trilocularis</name>
    <dbReference type="NCBI Taxonomy" id="1813537"/>
    <lineage>
        <taxon>Eukaryota</taxon>
        <taxon>Viridiplantae</taxon>
        <taxon>Streptophyta</taxon>
        <taxon>Embryophyta</taxon>
        <taxon>Tracheophyta</taxon>
        <taxon>Spermatophyta</taxon>
        <taxon>Magnoliopsida</taxon>
        <taxon>eudicotyledons</taxon>
        <taxon>Gunneridae</taxon>
        <taxon>Pentapetalae</taxon>
        <taxon>rosids</taxon>
        <taxon>malvids</taxon>
        <taxon>Brassicales</taxon>
        <taxon>Brassicaceae</taxon>
        <taxon>Brassiceae</taxon>
        <taxon>Brassica</taxon>
    </lineage>
</organism>
<proteinExistence type="predicted"/>
<reference evidence="1 2" key="1">
    <citation type="submission" date="2021-03" db="EMBL/GenBank/DDBJ databases">
        <authorList>
            <person name="King G.J."/>
            <person name="Bancroft I."/>
            <person name="Baten A."/>
            <person name="Bloomfield J."/>
            <person name="Borpatragohain P."/>
            <person name="He Z."/>
            <person name="Irish N."/>
            <person name="Irwin J."/>
            <person name="Liu K."/>
            <person name="Mauleon R.P."/>
            <person name="Moore J."/>
            <person name="Morris R."/>
            <person name="Ostergaard L."/>
            <person name="Wang B."/>
            <person name="Wells R."/>
        </authorList>
    </citation>
    <scope>NUCLEOTIDE SEQUENCE [LARGE SCALE GENOMIC DNA]</scope>
    <source>
        <strain evidence="1">R-o-18</strain>
        <tissue evidence="1">Leaf</tissue>
    </source>
</reference>
<feature type="non-terminal residue" evidence="1">
    <location>
        <position position="1"/>
    </location>
</feature>
<name>A0ABQ7LXU2_BRACM</name>
<keyword evidence="2" id="KW-1185">Reference proteome</keyword>
<comment type="caution">
    <text evidence="1">The sequence shown here is derived from an EMBL/GenBank/DDBJ whole genome shotgun (WGS) entry which is preliminary data.</text>
</comment>
<dbReference type="Proteomes" id="UP000823674">
    <property type="component" value="Chromosome A06"/>
</dbReference>
<dbReference type="EMBL" id="JADBGQ010000006">
    <property type="protein sequence ID" value="KAG5391381.1"/>
    <property type="molecule type" value="Genomic_DNA"/>
</dbReference>